<dbReference type="EMBL" id="SRLO01007645">
    <property type="protein sequence ID" value="TNN27856.1"/>
    <property type="molecule type" value="Genomic_DNA"/>
</dbReference>
<comment type="caution">
    <text evidence="1">The sequence shown here is derived from an EMBL/GenBank/DDBJ whole genome shotgun (WGS) entry which is preliminary data.</text>
</comment>
<evidence type="ECO:0000313" key="1">
    <source>
        <dbReference type="EMBL" id="TNN27856.1"/>
    </source>
</evidence>
<keyword evidence="2" id="KW-1185">Reference proteome</keyword>
<sequence>MPLNHFCLGDGHKRWEGAEVTGAPGYLSGAQMHSGAQTHASKITCKRGSLQAAMFPQNSHIIFMKWLYNDGGGHVSLGFERPGLSLFKLGR</sequence>
<evidence type="ECO:0000313" key="2">
    <source>
        <dbReference type="Proteomes" id="UP000314294"/>
    </source>
</evidence>
<proteinExistence type="predicted"/>
<dbReference type="Proteomes" id="UP000314294">
    <property type="component" value="Unassembled WGS sequence"/>
</dbReference>
<reference evidence="1 2" key="1">
    <citation type="submission" date="2019-03" db="EMBL/GenBank/DDBJ databases">
        <title>First draft genome of Liparis tanakae, snailfish: a comprehensive survey of snailfish specific genes.</title>
        <authorList>
            <person name="Kim W."/>
            <person name="Song I."/>
            <person name="Jeong J.-H."/>
            <person name="Kim D."/>
            <person name="Kim S."/>
            <person name="Ryu S."/>
            <person name="Song J.Y."/>
            <person name="Lee S.K."/>
        </authorList>
    </citation>
    <scope>NUCLEOTIDE SEQUENCE [LARGE SCALE GENOMIC DNA]</scope>
    <source>
        <tissue evidence="1">Muscle</tissue>
    </source>
</reference>
<dbReference type="AlphaFoldDB" id="A0A4Z2EG50"/>
<organism evidence="1 2">
    <name type="scientific">Liparis tanakae</name>
    <name type="common">Tanaka's snailfish</name>
    <dbReference type="NCBI Taxonomy" id="230148"/>
    <lineage>
        <taxon>Eukaryota</taxon>
        <taxon>Metazoa</taxon>
        <taxon>Chordata</taxon>
        <taxon>Craniata</taxon>
        <taxon>Vertebrata</taxon>
        <taxon>Euteleostomi</taxon>
        <taxon>Actinopterygii</taxon>
        <taxon>Neopterygii</taxon>
        <taxon>Teleostei</taxon>
        <taxon>Neoteleostei</taxon>
        <taxon>Acanthomorphata</taxon>
        <taxon>Eupercaria</taxon>
        <taxon>Perciformes</taxon>
        <taxon>Cottioidei</taxon>
        <taxon>Cottales</taxon>
        <taxon>Liparidae</taxon>
        <taxon>Liparis</taxon>
    </lineage>
</organism>
<protein>
    <submittedName>
        <fullName evidence="1">Uncharacterized protein</fullName>
    </submittedName>
</protein>
<name>A0A4Z2EG50_9TELE</name>
<accession>A0A4Z2EG50</accession>
<gene>
    <name evidence="1" type="ORF">EYF80_061997</name>
</gene>